<organism evidence="2 3">
    <name type="scientific">Culex pipiens pipiens</name>
    <name type="common">Northern house mosquito</name>
    <dbReference type="NCBI Taxonomy" id="38569"/>
    <lineage>
        <taxon>Eukaryota</taxon>
        <taxon>Metazoa</taxon>
        <taxon>Ecdysozoa</taxon>
        <taxon>Arthropoda</taxon>
        <taxon>Hexapoda</taxon>
        <taxon>Insecta</taxon>
        <taxon>Pterygota</taxon>
        <taxon>Neoptera</taxon>
        <taxon>Endopterygota</taxon>
        <taxon>Diptera</taxon>
        <taxon>Nematocera</taxon>
        <taxon>Culicoidea</taxon>
        <taxon>Culicidae</taxon>
        <taxon>Culicinae</taxon>
        <taxon>Culicini</taxon>
        <taxon>Culex</taxon>
        <taxon>Culex</taxon>
    </lineage>
</organism>
<keyword evidence="3" id="KW-1185">Reference proteome</keyword>
<feature type="compositionally biased region" description="Polar residues" evidence="1">
    <location>
        <begin position="32"/>
        <end position="43"/>
    </location>
</feature>
<dbReference type="AlphaFoldDB" id="A0ABD1D3X6"/>
<proteinExistence type="predicted"/>
<evidence type="ECO:0000313" key="2">
    <source>
        <dbReference type="EMBL" id="KAL1392870.1"/>
    </source>
</evidence>
<dbReference type="EMBL" id="JBEHCU010007737">
    <property type="protein sequence ID" value="KAL1392870.1"/>
    <property type="molecule type" value="Genomic_DNA"/>
</dbReference>
<accession>A0ABD1D3X6</accession>
<feature type="region of interest" description="Disordered" evidence="1">
    <location>
        <begin position="19"/>
        <end position="43"/>
    </location>
</feature>
<gene>
    <name evidence="2" type="ORF">pipiens_012157</name>
</gene>
<feature type="compositionally biased region" description="Low complexity" evidence="1">
    <location>
        <begin position="417"/>
        <end position="426"/>
    </location>
</feature>
<reference evidence="2 3" key="1">
    <citation type="submission" date="2024-05" db="EMBL/GenBank/DDBJ databases">
        <title>Culex pipiens pipiens assembly and annotation.</title>
        <authorList>
            <person name="Alout H."/>
            <person name="Durand T."/>
        </authorList>
    </citation>
    <scope>NUCLEOTIDE SEQUENCE [LARGE SCALE GENOMIC DNA]</scope>
    <source>
        <strain evidence="2">HA-2024</strain>
        <tissue evidence="2">Whole body</tissue>
    </source>
</reference>
<dbReference type="Proteomes" id="UP001562425">
    <property type="component" value="Unassembled WGS sequence"/>
</dbReference>
<evidence type="ECO:0000256" key="1">
    <source>
        <dbReference type="SAM" id="MobiDB-lite"/>
    </source>
</evidence>
<sequence>MFVGINSAQDCRTHTSQVPVKMNGHAGKGTSMRPTSKFTSSSRKSVLQGTKNFVWDREELSSNLPYRDHNYDIPFNRPPNEVNFLGGLGSKKPHFRSKVHPQRFSAVQKLMRMRTSNRILETLTEDLRQVNMCRRGGAEKRKKDRNVGAFIKKMTDELQLAGNVEKSTPSEQSEVQFNASSRKNLSNDDYKDMIKKLDRMLLDDQCPSTSHGTLFRDWATRERYNFKNKSNIAMMKREKETFQSELGSSVDTRSMDYITQEGRRITKVRKATKIPHIEGHMYGPFTKLPRLDPLLESETKFGIPLSLLVRSYREMDSAKEGERNVINNRLAHMRIPLCPKSSDESSDDDDKMEEVKILSFLRTPYFRIPTVRTQRKRRKDRLRSRWLKKDRLKRITMLLYDRSEENLKVRKRQQRLDSGSDSGDSAQQRRRASSRQSKLDDRPQLSEKRKRYYEFIEEKSREYRRMYDECLQKRMTTFQDFKSSEVPLDDKLSETSRSKSRLQKLKTPEEVKPALELPQLRFPSNRFKSLSKTDGLYGSFYIDPDFLDKTKDLKKYKQRSKYYTSLMRSRTNLRERLQVNAPSFDEEQLGFKTKFFNRLATEWDNYYVHELRYRPRVRKFCPKTDILSMRDQRRKTFLQYYIAENLLKIREKQMLEKKFAKWIKDFCHETKPLFKKWKDDAYDRVLAMGEREKEAQQESKRLKNMLLDRQNKISAITEKILLLEERWTRIMQIRNYYFMLMDPQWRLEHDHLHRAPDGSLSTVSDSVANCRTLFIRTEGNNIGTEIATFYQQRIFPELAKQPVCVPQVEMLQRGLSLINHRTIDLIHKYNNKLMIFSRIDFHYRGVLEDFPRYFSSHHDMLEMYSSKVTMIQRKNEAMKQQVSELLGEPLKQCVSNKAMRVTATILSQLYDYIRKSKNLGPEIVEISSMEKLSIIHQHIVDLLAELDKLPLDVLKSSELEARKNRKQALRQANDALKRKEVFDLLRKQLRWHVRK</sequence>
<protein>
    <submittedName>
        <fullName evidence="2">Uncharacterized protein</fullName>
    </submittedName>
</protein>
<name>A0ABD1D3X6_CULPP</name>
<feature type="region of interest" description="Disordered" evidence="1">
    <location>
        <begin position="410"/>
        <end position="445"/>
    </location>
</feature>
<evidence type="ECO:0000313" key="3">
    <source>
        <dbReference type="Proteomes" id="UP001562425"/>
    </source>
</evidence>
<comment type="caution">
    <text evidence="2">The sequence shown here is derived from an EMBL/GenBank/DDBJ whole genome shotgun (WGS) entry which is preliminary data.</text>
</comment>